<feature type="transmembrane region" description="Helical" evidence="9">
    <location>
        <begin position="155"/>
        <end position="177"/>
    </location>
</feature>
<feature type="transmembrane region" description="Helical" evidence="9">
    <location>
        <begin position="192"/>
        <end position="214"/>
    </location>
</feature>
<reference evidence="11" key="3">
    <citation type="submission" date="2025-09" db="UniProtKB">
        <authorList>
            <consortium name="Ensembl"/>
        </authorList>
    </citation>
    <scope>IDENTIFICATION</scope>
</reference>
<keyword evidence="5" id="KW-0297">G-protein coupled receptor</keyword>
<dbReference type="OrthoDB" id="9990906at2759"/>
<evidence type="ECO:0000259" key="10">
    <source>
        <dbReference type="PROSITE" id="PS50262"/>
    </source>
</evidence>
<dbReference type="InterPro" id="IPR000276">
    <property type="entry name" value="GPCR_Rhodpsn"/>
</dbReference>
<keyword evidence="4 9" id="KW-1133">Transmembrane helix</keyword>
<dbReference type="GO" id="GO:0005886">
    <property type="term" value="C:plasma membrane"/>
    <property type="evidence" value="ECO:0007669"/>
    <property type="project" value="UniProtKB-SubCell"/>
</dbReference>
<evidence type="ECO:0000256" key="9">
    <source>
        <dbReference type="SAM" id="Phobius"/>
    </source>
</evidence>
<feature type="transmembrane region" description="Helical" evidence="9">
    <location>
        <begin position="235"/>
        <end position="254"/>
    </location>
</feature>
<dbReference type="STRING" id="42514.ENSPNAP00000025154"/>
<accession>A0A3B4DQC7</accession>
<evidence type="ECO:0000313" key="12">
    <source>
        <dbReference type="Proteomes" id="UP001501920"/>
    </source>
</evidence>
<keyword evidence="7" id="KW-0675">Receptor</keyword>
<name>A0A3B4DQC7_PYGNA</name>
<evidence type="ECO:0000256" key="5">
    <source>
        <dbReference type="ARBA" id="ARBA00023040"/>
    </source>
</evidence>
<protein>
    <recommendedName>
        <fullName evidence="10">G-protein coupled receptors family 1 profile domain-containing protein</fullName>
    </recommendedName>
</protein>
<sequence>MMALSSFSSYFSSAYATTHSCRQKFEQLRSNDVLVILKERTSDHIVYRKQLEHGRANFCVQLLISFTTNRLSTIFLKHLAASDLVFILTLDGVSRSFIMVALDFTCRFSTYLFYISMYCSILFLTALSLCRYLVLAGRVRLQNSEACRWARILCWGIWVFVLGGNMLYIAATFGFNIRAEGCLEPRGESWGWLYQLNLIVLVICFLLPLTVVLICYSLMIRHILRTRSGQRQRDVALVCLVLCIFCLCFLPYHIQRTLHLYYIMHHQKDCQLLATLQKTVVVTLCFAALNSCLDPLIFLFVGHGFIPVMNKLIAQCALRGQSHQGGVSSALSFTSPPAVRLPLIRGQNNVEIEPASPVILRFSQKMDTTD</sequence>
<proteinExistence type="predicted"/>
<evidence type="ECO:0000256" key="3">
    <source>
        <dbReference type="ARBA" id="ARBA00022692"/>
    </source>
</evidence>
<keyword evidence="6 9" id="KW-0472">Membrane</keyword>
<dbReference type="Pfam" id="PF00001">
    <property type="entry name" value="7tm_1"/>
    <property type="match status" value="1"/>
</dbReference>
<reference evidence="11" key="2">
    <citation type="submission" date="2025-08" db="UniProtKB">
        <authorList>
            <consortium name="Ensembl"/>
        </authorList>
    </citation>
    <scope>IDENTIFICATION</scope>
</reference>
<keyword evidence="12" id="KW-1185">Reference proteome</keyword>
<evidence type="ECO:0000256" key="1">
    <source>
        <dbReference type="ARBA" id="ARBA00004651"/>
    </source>
</evidence>
<dbReference type="PRINTS" id="PR01157">
    <property type="entry name" value="P2YPURNOCPTR"/>
</dbReference>
<organism evidence="11 12">
    <name type="scientific">Pygocentrus nattereri</name>
    <name type="common">Red-bellied piranha</name>
    <dbReference type="NCBI Taxonomy" id="42514"/>
    <lineage>
        <taxon>Eukaryota</taxon>
        <taxon>Metazoa</taxon>
        <taxon>Chordata</taxon>
        <taxon>Craniata</taxon>
        <taxon>Vertebrata</taxon>
        <taxon>Euteleostomi</taxon>
        <taxon>Actinopterygii</taxon>
        <taxon>Neopterygii</taxon>
        <taxon>Teleostei</taxon>
        <taxon>Ostariophysi</taxon>
        <taxon>Characiformes</taxon>
        <taxon>Characoidei</taxon>
        <taxon>Pygocentrus</taxon>
    </lineage>
</organism>
<dbReference type="PRINTS" id="PR00237">
    <property type="entry name" value="GPCRRHODOPSN"/>
</dbReference>
<keyword evidence="8" id="KW-0807">Transducer</keyword>
<dbReference type="PANTHER" id="PTHR24231">
    <property type="entry name" value="PURINOCEPTOR-RELATED G-PROTEIN COUPLED RECEPTOR"/>
    <property type="match status" value="1"/>
</dbReference>
<dbReference type="OMA" id="FYISMYC"/>
<feature type="transmembrane region" description="Helical" evidence="9">
    <location>
        <begin position="111"/>
        <end position="134"/>
    </location>
</feature>
<dbReference type="PROSITE" id="PS50262">
    <property type="entry name" value="G_PROTEIN_RECEP_F1_2"/>
    <property type="match status" value="1"/>
</dbReference>
<reference evidence="11 12" key="1">
    <citation type="submission" date="2020-10" db="EMBL/GenBank/DDBJ databases">
        <title>Pygocentrus nattereri (red-bellied piranha) genome, fPygNat1, primary haplotype.</title>
        <authorList>
            <person name="Myers G."/>
            <person name="Meyer A."/>
            <person name="Karagic N."/>
            <person name="Pippel M."/>
            <person name="Winkler S."/>
            <person name="Tracey A."/>
            <person name="Wood J."/>
            <person name="Formenti G."/>
            <person name="Howe K."/>
            <person name="Fedrigo O."/>
            <person name="Jarvis E.D."/>
        </authorList>
    </citation>
    <scope>NUCLEOTIDE SEQUENCE [LARGE SCALE GENOMIC DNA]</scope>
</reference>
<keyword evidence="3 9" id="KW-0812">Transmembrane</keyword>
<dbReference type="GeneTree" id="ENSGT01030000234518"/>
<evidence type="ECO:0000256" key="2">
    <source>
        <dbReference type="ARBA" id="ARBA00022475"/>
    </source>
</evidence>
<evidence type="ECO:0000256" key="6">
    <source>
        <dbReference type="ARBA" id="ARBA00023136"/>
    </source>
</evidence>
<comment type="subcellular location">
    <subcellularLocation>
        <location evidence="1">Cell membrane</location>
        <topology evidence="1">Multi-pass membrane protein</topology>
    </subcellularLocation>
</comment>
<dbReference type="InterPro" id="IPR017452">
    <property type="entry name" value="GPCR_Rhodpsn_7TM"/>
</dbReference>
<evidence type="ECO:0000256" key="8">
    <source>
        <dbReference type="ARBA" id="ARBA00023224"/>
    </source>
</evidence>
<dbReference type="SUPFAM" id="SSF81321">
    <property type="entry name" value="Family A G protein-coupled receptor-like"/>
    <property type="match status" value="1"/>
</dbReference>
<feature type="transmembrane region" description="Helical" evidence="9">
    <location>
        <begin position="281"/>
        <end position="301"/>
    </location>
</feature>
<dbReference type="PANTHER" id="PTHR24231:SF49">
    <property type="entry name" value="LYSOPHOSPHATIDIC ACID RECEPTOR 6-LIKE"/>
    <property type="match status" value="1"/>
</dbReference>
<evidence type="ECO:0000256" key="7">
    <source>
        <dbReference type="ARBA" id="ARBA00023170"/>
    </source>
</evidence>
<keyword evidence="2" id="KW-1003">Cell membrane</keyword>
<dbReference type="Ensembl" id="ENSPNAT00000008341.2">
    <property type="protein sequence ID" value="ENSPNAP00000025154.2"/>
    <property type="gene ID" value="ENSPNAG00000010072.2"/>
</dbReference>
<evidence type="ECO:0000256" key="4">
    <source>
        <dbReference type="ARBA" id="ARBA00022989"/>
    </source>
</evidence>
<dbReference type="Gene3D" id="1.20.1070.10">
    <property type="entry name" value="Rhodopsin 7-helix transmembrane proteins"/>
    <property type="match status" value="1"/>
</dbReference>
<dbReference type="Proteomes" id="UP001501920">
    <property type="component" value="Chromosome 19"/>
</dbReference>
<evidence type="ECO:0000313" key="11">
    <source>
        <dbReference type="Ensembl" id="ENSPNAP00000025154.2"/>
    </source>
</evidence>
<dbReference type="GO" id="GO:0004930">
    <property type="term" value="F:G protein-coupled receptor activity"/>
    <property type="evidence" value="ECO:0007669"/>
    <property type="project" value="UniProtKB-KW"/>
</dbReference>
<feature type="domain" description="G-protein coupled receptors family 1 profile" evidence="10">
    <location>
        <begin position="54"/>
        <end position="298"/>
    </location>
</feature>
<dbReference type="AlphaFoldDB" id="A0A3B4DQC7"/>
<gene>
    <name evidence="11" type="primary">CNR2</name>
</gene>